<reference evidence="1" key="1">
    <citation type="submission" date="2021-04" db="EMBL/GenBank/DDBJ databases">
        <title>Ouciella asimina sp. nov., isolated from the surface seawater in the hydrothermal field of Okinawa Trough.</title>
        <authorList>
            <person name="Shuang W."/>
        </authorList>
    </citation>
    <scope>NUCLEOTIDE SEQUENCE</scope>
    <source>
        <strain evidence="1">LXI357</strain>
    </source>
</reference>
<dbReference type="EMBL" id="JAGRQC010000003">
    <property type="protein sequence ID" value="MBR0553055.1"/>
    <property type="molecule type" value="Genomic_DNA"/>
</dbReference>
<dbReference type="Proteomes" id="UP000676996">
    <property type="component" value="Unassembled WGS sequence"/>
</dbReference>
<keyword evidence="2" id="KW-1185">Reference proteome</keyword>
<name>A0A8T4IIX0_9SPHN</name>
<evidence type="ECO:0000313" key="1">
    <source>
        <dbReference type="EMBL" id="MBR0553055.1"/>
    </source>
</evidence>
<dbReference type="AlphaFoldDB" id="A0A8T4IIX0"/>
<sequence>MEPLTFVIAIMGCADSGAMCQQARVEEAHYSTAAACQAAIPGALRRNTDLFYPVIEASCQRKVVHMVDNRNAGAPDEG</sequence>
<accession>A0A8T4IIX0</accession>
<dbReference type="RefSeq" id="WP_284054303.1">
    <property type="nucleotide sequence ID" value="NZ_JAGRQC010000003.1"/>
</dbReference>
<proteinExistence type="predicted"/>
<evidence type="ECO:0000313" key="2">
    <source>
        <dbReference type="Proteomes" id="UP000676996"/>
    </source>
</evidence>
<protein>
    <submittedName>
        <fullName evidence="1">Uncharacterized protein</fullName>
    </submittedName>
</protein>
<gene>
    <name evidence="1" type="ORF">J7S20_11105</name>
</gene>
<organism evidence="1 2">
    <name type="scientific">Stakelama marina</name>
    <dbReference type="NCBI Taxonomy" id="2826939"/>
    <lineage>
        <taxon>Bacteria</taxon>
        <taxon>Pseudomonadati</taxon>
        <taxon>Pseudomonadota</taxon>
        <taxon>Alphaproteobacteria</taxon>
        <taxon>Sphingomonadales</taxon>
        <taxon>Sphingomonadaceae</taxon>
        <taxon>Stakelama</taxon>
    </lineage>
</organism>
<comment type="caution">
    <text evidence="1">The sequence shown here is derived from an EMBL/GenBank/DDBJ whole genome shotgun (WGS) entry which is preliminary data.</text>
</comment>